<comment type="caution">
    <text evidence="2">The sequence shown here is derived from an EMBL/GenBank/DDBJ whole genome shotgun (WGS) entry which is preliminary data.</text>
</comment>
<keyword evidence="3" id="KW-1185">Reference proteome</keyword>
<organism evidence="2 3">
    <name type="scientific">Paraburkholderia caribensis</name>
    <dbReference type="NCBI Taxonomy" id="75105"/>
    <lineage>
        <taxon>Bacteria</taxon>
        <taxon>Pseudomonadati</taxon>
        <taxon>Pseudomonadota</taxon>
        <taxon>Betaproteobacteria</taxon>
        <taxon>Burkholderiales</taxon>
        <taxon>Burkholderiaceae</taxon>
        <taxon>Paraburkholderia</taxon>
    </lineage>
</organism>
<accession>A0ABV0E9F7</accession>
<dbReference type="Proteomes" id="UP001462961">
    <property type="component" value="Unassembled WGS sequence"/>
</dbReference>
<evidence type="ECO:0008006" key="4">
    <source>
        <dbReference type="Google" id="ProtNLM"/>
    </source>
</evidence>
<proteinExistence type="predicted"/>
<reference evidence="2 3" key="1">
    <citation type="submission" date="2024-01" db="EMBL/GenBank/DDBJ databases">
        <title>The diversity of rhizobia nodulating Mimosa spp. in eleven states of Brazil covering several biomes is determined by host plant, location, and edaphic factors.</title>
        <authorList>
            <person name="Rouws L."/>
            <person name="Barauna A."/>
            <person name="Beukes C."/>
            <person name="De Faria S.M."/>
            <person name="Gross E."/>
            <person name="Dos Reis Junior F.B."/>
            <person name="Simon M."/>
            <person name="Maluk M."/>
            <person name="Odee D.W."/>
            <person name="Kenicer G."/>
            <person name="Young J.P.W."/>
            <person name="Reis V.M."/>
            <person name="Zilli J."/>
            <person name="James E.K."/>
        </authorList>
    </citation>
    <scope>NUCLEOTIDE SEQUENCE [LARGE SCALE GENOMIC DNA]</scope>
    <source>
        <strain evidence="2 3">JHI1651</strain>
    </source>
</reference>
<name>A0ABV0E9F7_9BURK</name>
<protein>
    <recommendedName>
        <fullName evidence="4">RND efflux pump membrane fusion protein barrel-sandwich domain-containing protein</fullName>
    </recommendedName>
</protein>
<dbReference type="EMBL" id="JAYLVJ010000104">
    <property type="protein sequence ID" value="MEO1760059.1"/>
    <property type="molecule type" value="Genomic_DNA"/>
</dbReference>
<evidence type="ECO:0000256" key="1">
    <source>
        <dbReference type="SAM" id="SignalP"/>
    </source>
</evidence>
<gene>
    <name evidence="2" type="ORF">VOI32_40145</name>
</gene>
<evidence type="ECO:0000313" key="2">
    <source>
        <dbReference type="EMBL" id="MEO1760059.1"/>
    </source>
</evidence>
<dbReference type="RefSeq" id="WP_233445518.1">
    <property type="nucleotide sequence ID" value="NZ_CP015959.1"/>
</dbReference>
<feature type="chain" id="PRO_5046788573" description="RND efflux pump membrane fusion protein barrel-sandwich domain-containing protein" evidence="1">
    <location>
        <begin position="39"/>
        <end position="219"/>
    </location>
</feature>
<evidence type="ECO:0000313" key="3">
    <source>
        <dbReference type="Proteomes" id="UP001462961"/>
    </source>
</evidence>
<feature type="signal peptide" evidence="1">
    <location>
        <begin position="1"/>
        <end position="38"/>
    </location>
</feature>
<sequence length="219" mass="23663">MSYLEKRIPLNRTIRMIKATTLAVAVIVSMSVAPWASAQTAQPVSGVQEQSALAERVQALLATAPPVEIKARIAEIDRASRIITLHGPKGHDIDVAIGPQVENFNQLRVGDHVEVLYKNALLVSADKVADADKGIRKRVDSSVYQSTPSGYSAARQIEVQATVLDMNASKREVRLRGAYQAVTLVVGPDIDFKTLKVGDTVHAVFVSAYATRVTPISAH</sequence>
<keyword evidence="1" id="KW-0732">Signal</keyword>